<evidence type="ECO:0000313" key="2">
    <source>
        <dbReference type="Proteomes" id="UP001732700"/>
    </source>
</evidence>
<keyword evidence="2" id="KW-1185">Reference proteome</keyword>
<protein>
    <submittedName>
        <fullName evidence="1">Uncharacterized protein</fullName>
    </submittedName>
</protein>
<accession>A0ACD5UAN4</accession>
<reference evidence="1" key="2">
    <citation type="submission" date="2025-09" db="UniProtKB">
        <authorList>
            <consortium name="EnsemblPlants"/>
        </authorList>
    </citation>
    <scope>IDENTIFICATION</scope>
</reference>
<organism evidence="1 2">
    <name type="scientific">Avena sativa</name>
    <name type="common">Oat</name>
    <dbReference type="NCBI Taxonomy" id="4498"/>
    <lineage>
        <taxon>Eukaryota</taxon>
        <taxon>Viridiplantae</taxon>
        <taxon>Streptophyta</taxon>
        <taxon>Embryophyta</taxon>
        <taxon>Tracheophyta</taxon>
        <taxon>Spermatophyta</taxon>
        <taxon>Magnoliopsida</taxon>
        <taxon>Liliopsida</taxon>
        <taxon>Poales</taxon>
        <taxon>Poaceae</taxon>
        <taxon>BOP clade</taxon>
        <taxon>Pooideae</taxon>
        <taxon>Poodae</taxon>
        <taxon>Poeae</taxon>
        <taxon>Poeae Chloroplast Group 1 (Aveneae type)</taxon>
        <taxon>Aveninae</taxon>
        <taxon>Avena</taxon>
    </lineage>
</organism>
<reference evidence="1" key="1">
    <citation type="submission" date="2021-05" db="EMBL/GenBank/DDBJ databases">
        <authorList>
            <person name="Scholz U."/>
            <person name="Mascher M."/>
            <person name="Fiebig A."/>
        </authorList>
    </citation>
    <scope>NUCLEOTIDE SEQUENCE [LARGE SCALE GENOMIC DNA]</scope>
</reference>
<evidence type="ECO:0000313" key="1">
    <source>
        <dbReference type="EnsemblPlants" id="AVESA.00010b.r2.2AG0217190.1.CDS"/>
    </source>
</evidence>
<dbReference type="Proteomes" id="UP001732700">
    <property type="component" value="Chromosome 2A"/>
</dbReference>
<sequence length="442" mass="49503">MPMRVAVIGAGAAGLVAARELRREGHAPVVFERAAGVGGTWLYDPAASTDPLGVGGSYSGLYASLRTNLPREIMGFLDFPFVAVEDADRDPRRFPGHEEVLRYLQEFARRFDLLGLVRLRTEVVRVRRDASAASWRVAYCSRKLAGAGSEELEVGEEAFDAVVVCNGHFAEPRLADIAGIDSWPGKQLHSYNYRVPDPFHGQVVVIIGCHPSGIDISREIAGVAKEVHVAIRSAPCEMQGTSTDHANLWLHSMIERAEEDGTVAFQDGSRVKADAIVHCTGYKYSFPFLGDDAGIYVDDNCVRPLYKHVFPPQLAPHISFIGLPFTSVLFPLFQLQSKWVAGVLSGRIELPSQETMMHDVAAFYSEMEARGCPKRDTHDLRCTFEYEDWLGEQYGMEKIEEWRKVIYITARTAVPDRHESYRDEWDDNHLLAQAHHDFTKYM</sequence>
<dbReference type="EnsemblPlants" id="AVESA.00010b.r2.2AG0217190.1">
    <property type="protein sequence ID" value="AVESA.00010b.r2.2AG0217190.1.CDS"/>
    <property type="gene ID" value="AVESA.00010b.r2.2AG0217190"/>
</dbReference>
<proteinExistence type="predicted"/>
<name>A0ACD5UAN4_AVESA</name>